<accession>A0A8J6JLL0</accession>
<dbReference type="Gene3D" id="1.10.10.2910">
    <property type="match status" value="1"/>
</dbReference>
<organism evidence="2 3">
    <name type="scientific">Lawsonibacter faecis</name>
    <dbReference type="NCBI Taxonomy" id="2763052"/>
    <lineage>
        <taxon>Bacteria</taxon>
        <taxon>Bacillati</taxon>
        <taxon>Bacillota</taxon>
        <taxon>Clostridia</taxon>
        <taxon>Eubacteriales</taxon>
        <taxon>Oscillospiraceae</taxon>
        <taxon>Lawsonibacter</taxon>
    </lineage>
</organism>
<dbReference type="RefSeq" id="WP_186919035.1">
    <property type="nucleotide sequence ID" value="NZ_JACOPQ010000005.1"/>
</dbReference>
<gene>
    <name evidence="2" type="ORF">H8S62_08665</name>
</gene>
<dbReference type="Proteomes" id="UP000607645">
    <property type="component" value="Unassembled WGS sequence"/>
</dbReference>
<comment type="caution">
    <text evidence="2">The sequence shown here is derived from an EMBL/GenBank/DDBJ whole genome shotgun (WGS) entry which is preliminary data.</text>
</comment>
<keyword evidence="3" id="KW-1185">Reference proteome</keyword>
<reference evidence="2" key="1">
    <citation type="submission" date="2020-08" db="EMBL/GenBank/DDBJ databases">
        <title>Genome public.</title>
        <authorList>
            <person name="Liu C."/>
            <person name="Sun Q."/>
        </authorList>
    </citation>
    <scope>NUCLEOTIDE SEQUENCE</scope>
    <source>
        <strain evidence="2">NSJ-52</strain>
    </source>
</reference>
<dbReference type="AlphaFoldDB" id="A0A8J6JLL0"/>
<evidence type="ECO:0000259" key="1">
    <source>
        <dbReference type="Pfam" id="PF06114"/>
    </source>
</evidence>
<sequence length="218" mass="24987">MTTPERRQQLYSEMLRFMRANRVNTVPLDIGALCARAGVELVPLSQIVRETGLTEQEVFSIWGNRDGAVNAHGDRHRIAYHDGLPAGRVRFTICEELAHMVYGHTADAAFNIFSQAYDAEKYAQYDEEARLGAGLLVCPPKFYYTYERFLTPRSLAEICQITLPCARVRQEVFIKYRDEIERNMAYQFAPLPQSRTNLRAYEAAWRRGQKAATSRQDG</sequence>
<evidence type="ECO:0000313" key="2">
    <source>
        <dbReference type="EMBL" id="MBC5737084.1"/>
    </source>
</evidence>
<name>A0A8J6JLL0_9FIRM</name>
<dbReference type="EMBL" id="JACOPQ010000005">
    <property type="protein sequence ID" value="MBC5737084.1"/>
    <property type="molecule type" value="Genomic_DNA"/>
</dbReference>
<dbReference type="Pfam" id="PF06114">
    <property type="entry name" value="Peptidase_M78"/>
    <property type="match status" value="1"/>
</dbReference>
<protein>
    <submittedName>
        <fullName evidence="2">ImmA/IrrE family metallo-endopeptidase</fullName>
    </submittedName>
</protein>
<evidence type="ECO:0000313" key="3">
    <source>
        <dbReference type="Proteomes" id="UP000607645"/>
    </source>
</evidence>
<proteinExistence type="predicted"/>
<feature type="domain" description="IrrE N-terminal-like" evidence="1">
    <location>
        <begin position="72"/>
        <end position="133"/>
    </location>
</feature>
<dbReference type="InterPro" id="IPR010359">
    <property type="entry name" value="IrrE_HExxH"/>
</dbReference>